<reference evidence="1" key="1">
    <citation type="submission" date="2016-10" db="EMBL/GenBank/DDBJ databases">
        <authorList>
            <person name="Varghese N."/>
            <person name="Submissions S."/>
        </authorList>
    </citation>
    <scope>NUCLEOTIDE SEQUENCE [LARGE SCALE GENOMIC DNA]</scope>
    <source>
        <strain evidence="1">YR281</strain>
    </source>
</reference>
<accession>A0A7Z7FHQ0</accession>
<dbReference type="RefSeq" id="WP_091778051.1">
    <property type="nucleotide sequence ID" value="NZ_FNDI01000005.1"/>
</dbReference>
<comment type="caution">
    <text evidence="1">The sequence shown here is derived from an EMBL/GenBank/DDBJ whole genome shotgun (WGS) entry which is preliminary data.</text>
</comment>
<organism evidence="1 2">
    <name type="scientific">Paraburkholderia steynii</name>
    <dbReference type="NCBI Taxonomy" id="1245441"/>
    <lineage>
        <taxon>Bacteria</taxon>
        <taxon>Pseudomonadati</taxon>
        <taxon>Pseudomonadota</taxon>
        <taxon>Betaproteobacteria</taxon>
        <taxon>Burkholderiales</taxon>
        <taxon>Burkholderiaceae</taxon>
        <taxon>Paraburkholderia</taxon>
    </lineage>
</organism>
<proteinExistence type="predicted"/>
<name>A0A7Z7FHQ0_9BURK</name>
<dbReference type="AlphaFoldDB" id="A0A7Z7FHQ0"/>
<evidence type="ECO:0000313" key="1">
    <source>
        <dbReference type="EMBL" id="SDH55424.1"/>
    </source>
</evidence>
<dbReference type="EMBL" id="FNDI01000005">
    <property type="protein sequence ID" value="SDH55424.1"/>
    <property type="molecule type" value="Genomic_DNA"/>
</dbReference>
<sequence>MNRKEFLAQPSVQGFVTWLARRLPELSVRLRVAHSRYVPGGIDEQVSGLEAVLAHYHWRASWYEPRTCKPVESGDWASTRASLERLGAWLRESVANGDELEAGAAAREILRWGGVSSAIPFIESKVRKNEWCAYLKELAPLFALDGDQALEALHAGNVERFDSGMTKIHALFDTTGSPIYDSRVGAALAMLYEMFRGELGREGVQYDALGFPSGPARGPQIRNPVGLGLTASPQFYTPQVRPEEWARWQLKTGWIIRAVLEQTALFASELAGKAANNIAARCHAFEAALFMIGYDIRSLGGDDGIHTAPDAGGSPPTPDRSGNWVPVGHPFGSVLSVYRAYRETSPADPGIDAFGLWLQANPRSDMHVSIANNFANYQYPLGEREFNLPERTLEHVQSIGDGKEGGLLVANNGEPEFIAGDEREQVCLVCAGLTGYCYAADPTPEARTERLIRTGFAGTRNSANTLLSVGRGVGTHFGLLDRDFQPTDLFRRFFRDGFDDFRNRLGVDR</sequence>
<gene>
    <name evidence="1" type="ORF">SAMN04487926_105275</name>
</gene>
<evidence type="ECO:0000313" key="2">
    <source>
        <dbReference type="Proteomes" id="UP000198900"/>
    </source>
</evidence>
<protein>
    <submittedName>
        <fullName evidence="1">Uncharacterized protein</fullName>
    </submittedName>
</protein>
<dbReference type="Proteomes" id="UP000198900">
    <property type="component" value="Unassembled WGS sequence"/>
</dbReference>
<keyword evidence="2" id="KW-1185">Reference proteome</keyword>